<evidence type="ECO:0000313" key="1">
    <source>
        <dbReference type="EMBL" id="SLM27468.1"/>
    </source>
</evidence>
<protein>
    <submittedName>
        <fullName evidence="1">Uncharacterized protein</fullName>
    </submittedName>
</protein>
<dbReference type="AlphaFoldDB" id="A0A1W1H526"/>
<reference evidence="1 2" key="1">
    <citation type="submission" date="2017-03" db="EMBL/GenBank/DDBJ databases">
        <authorList>
            <person name="Afonso C.L."/>
            <person name="Miller P.J."/>
            <person name="Scott M.A."/>
            <person name="Spackman E."/>
            <person name="Goraichik I."/>
            <person name="Dimitrov K.M."/>
            <person name="Suarez D.L."/>
            <person name="Swayne D.E."/>
        </authorList>
    </citation>
    <scope>NUCLEOTIDE SEQUENCE [LARGE SCALE GENOMIC DNA]</scope>
    <source>
        <strain evidence="1">PRJEB14757</strain>
    </source>
</reference>
<dbReference type="EMBL" id="FWEV01000004">
    <property type="protein sequence ID" value="SLM27468.1"/>
    <property type="molecule type" value="Genomic_DNA"/>
</dbReference>
<gene>
    <name evidence="1" type="ORF">MTBBW1_1010016</name>
</gene>
<organism evidence="1 2">
    <name type="scientific">Desulfamplus magnetovallimortis</name>
    <dbReference type="NCBI Taxonomy" id="1246637"/>
    <lineage>
        <taxon>Bacteria</taxon>
        <taxon>Pseudomonadati</taxon>
        <taxon>Thermodesulfobacteriota</taxon>
        <taxon>Desulfobacteria</taxon>
        <taxon>Desulfobacterales</taxon>
        <taxon>Desulfobacteraceae</taxon>
        <taxon>Desulfamplus</taxon>
    </lineage>
</organism>
<evidence type="ECO:0000313" key="2">
    <source>
        <dbReference type="Proteomes" id="UP000191931"/>
    </source>
</evidence>
<accession>A0A1W1H526</accession>
<name>A0A1W1H526_9BACT</name>
<sequence length="46" mass="5507">MPVFRDTFPESVKYFLYDMKDALFFYVIGYTLKVETYELLSLVNTV</sequence>
<dbReference type="STRING" id="1246637.MTBBW1_1010016"/>
<proteinExistence type="predicted"/>
<dbReference type="Proteomes" id="UP000191931">
    <property type="component" value="Unassembled WGS sequence"/>
</dbReference>
<keyword evidence="2" id="KW-1185">Reference proteome</keyword>